<feature type="non-terminal residue" evidence="1">
    <location>
        <position position="140"/>
    </location>
</feature>
<protein>
    <submittedName>
        <fullName evidence="1">Uncharacterized protein</fullName>
    </submittedName>
</protein>
<dbReference type="AlphaFoldDB" id="A0A0F9R8T8"/>
<organism evidence="1">
    <name type="scientific">marine sediment metagenome</name>
    <dbReference type="NCBI Taxonomy" id="412755"/>
    <lineage>
        <taxon>unclassified sequences</taxon>
        <taxon>metagenomes</taxon>
        <taxon>ecological metagenomes</taxon>
    </lineage>
</organism>
<evidence type="ECO:0000313" key="1">
    <source>
        <dbReference type="EMBL" id="KKN52925.1"/>
    </source>
</evidence>
<name>A0A0F9R8T8_9ZZZZ</name>
<proteinExistence type="predicted"/>
<reference evidence="1" key="1">
    <citation type="journal article" date="2015" name="Nature">
        <title>Complex archaea that bridge the gap between prokaryotes and eukaryotes.</title>
        <authorList>
            <person name="Spang A."/>
            <person name="Saw J.H."/>
            <person name="Jorgensen S.L."/>
            <person name="Zaremba-Niedzwiedzka K."/>
            <person name="Martijn J."/>
            <person name="Lind A.E."/>
            <person name="van Eijk R."/>
            <person name="Schleper C."/>
            <person name="Guy L."/>
            <person name="Ettema T.J."/>
        </authorList>
    </citation>
    <scope>NUCLEOTIDE SEQUENCE</scope>
</reference>
<sequence length="140" mass="15046">MPMIDVTAIILKVVEVLPNFLPRPKPPVTDYSEIIAALPHVQYPSIQSVTLDELITKEIPIPQIDTQPPGGEPLEIETAVPVGKSGSRMEAVSTACLSCSRSHLSTVSGALGEAVRFARGDSQGVSHPEAHRRIMIAEDE</sequence>
<comment type="caution">
    <text evidence="1">The sequence shown here is derived from an EMBL/GenBank/DDBJ whole genome shotgun (WGS) entry which is preliminary data.</text>
</comment>
<dbReference type="EMBL" id="LAZR01000997">
    <property type="protein sequence ID" value="KKN52925.1"/>
    <property type="molecule type" value="Genomic_DNA"/>
</dbReference>
<accession>A0A0F9R8T8</accession>
<gene>
    <name evidence="1" type="ORF">LCGC14_0607260</name>
</gene>